<dbReference type="EMBL" id="CP001836">
    <property type="protein sequence ID" value="ACZ76075.1"/>
    <property type="molecule type" value="Genomic_DNA"/>
</dbReference>
<dbReference type="Proteomes" id="UP000001446">
    <property type="component" value="Chromosome"/>
</dbReference>
<reference evidence="1" key="1">
    <citation type="submission" date="2009-12" db="EMBL/GenBank/DDBJ databases">
        <title>Complete sequence of Dickeya dadantii Ech586.</title>
        <authorList>
            <consortium name="US DOE Joint Genome Institute"/>
            <person name="Lucas S."/>
            <person name="Copeland A."/>
            <person name="Lapidus A."/>
            <person name="Glavina del Rio T."/>
            <person name="Tice H."/>
            <person name="Bruce D."/>
            <person name="Goodwin L."/>
            <person name="Pitluck S."/>
            <person name="Munk A.C."/>
            <person name="Brettin T."/>
            <person name="Detter J.C."/>
            <person name="Han C."/>
            <person name="Tapia R."/>
            <person name="Larimer F."/>
            <person name="Land M."/>
            <person name="Hauser L."/>
            <person name="Kyrpides N."/>
            <person name="Mikhailova N."/>
            <person name="Balakrishnan V."/>
            <person name="Glasner J."/>
            <person name="Perna N.T."/>
        </authorList>
    </citation>
    <scope>NUCLEOTIDE SEQUENCE [LARGE SCALE GENOMIC DNA]</scope>
    <source>
        <strain evidence="1">Ech586</strain>
    </source>
</reference>
<evidence type="ECO:0000313" key="1">
    <source>
        <dbReference type="EMBL" id="ACZ76075.1"/>
    </source>
</evidence>
<evidence type="ECO:0000313" key="2">
    <source>
        <dbReference type="Proteomes" id="UP000001446"/>
    </source>
</evidence>
<dbReference type="HOGENOM" id="CLU_3327234_0_0_6"/>
<dbReference type="KEGG" id="ddc:Dd586_1191"/>
<dbReference type="AlphaFoldDB" id="D2BVC1"/>
<sequence length="38" mass="4385">MRIEFFDFTPIATLRALKGIIDPPQFNLISEQISSLDF</sequence>
<gene>
    <name evidence="1" type="ordered locus">Dd586_1191</name>
</gene>
<keyword evidence="2" id="KW-1185">Reference proteome</keyword>
<accession>D2BVC1</accession>
<protein>
    <submittedName>
        <fullName evidence="1">Uncharacterized protein</fullName>
    </submittedName>
</protein>
<dbReference type="STRING" id="590409.Dd586_1191"/>
<name>D2BVC1_DICZ5</name>
<proteinExistence type="predicted"/>
<organism evidence="1 2">
    <name type="scientific">Dickeya zeae (strain Ech586)</name>
    <name type="common">Dickeya dadantii (strain Ech586)</name>
    <dbReference type="NCBI Taxonomy" id="590409"/>
    <lineage>
        <taxon>Bacteria</taxon>
        <taxon>Pseudomonadati</taxon>
        <taxon>Pseudomonadota</taxon>
        <taxon>Gammaproteobacteria</taxon>
        <taxon>Enterobacterales</taxon>
        <taxon>Pectobacteriaceae</taxon>
        <taxon>Dickeya</taxon>
        <taxon>Dickeya parazeae</taxon>
    </lineage>
</organism>